<dbReference type="Pfam" id="PF08241">
    <property type="entry name" value="Methyltransf_11"/>
    <property type="match status" value="1"/>
</dbReference>
<dbReference type="GO" id="GO:0032259">
    <property type="term" value="P:methylation"/>
    <property type="evidence" value="ECO:0007669"/>
    <property type="project" value="UniProtKB-KW"/>
</dbReference>
<protein>
    <submittedName>
        <fullName evidence="2">Methyltransferase type 11</fullName>
    </submittedName>
</protein>
<proteinExistence type="predicted"/>
<name>A0A0S6VUY1_9BACT</name>
<dbReference type="InterPro" id="IPR029063">
    <property type="entry name" value="SAM-dependent_MTases_sf"/>
</dbReference>
<evidence type="ECO:0000259" key="1">
    <source>
        <dbReference type="Pfam" id="PF08241"/>
    </source>
</evidence>
<keyword evidence="2" id="KW-0808">Transferase</keyword>
<dbReference type="Gene3D" id="3.40.50.150">
    <property type="entry name" value="Vaccinia Virus protein VP39"/>
    <property type="match status" value="1"/>
</dbReference>
<dbReference type="AlphaFoldDB" id="A0A0S6VUY1"/>
<reference evidence="2" key="1">
    <citation type="journal article" date="2015" name="PeerJ">
        <title>First genomic representation of candidate bacterial phylum KSB3 points to enhanced environmental sensing as a trigger of wastewater bulking.</title>
        <authorList>
            <person name="Sekiguchi Y."/>
            <person name="Ohashi A."/>
            <person name="Parks D.H."/>
            <person name="Yamauchi T."/>
            <person name="Tyson G.W."/>
            <person name="Hugenholtz P."/>
        </authorList>
    </citation>
    <scope>NUCLEOTIDE SEQUENCE [LARGE SCALE GENOMIC DNA]</scope>
</reference>
<dbReference type="HOGENOM" id="CLU_1084421_0_0_0"/>
<evidence type="ECO:0000313" key="2">
    <source>
        <dbReference type="EMBL" id="GAK49484.1"/>
    </source>
</evidence>
<keyword evidence="2" id="KW-0489">Methyltransferase</keyword>
<dbReference type="SUPFAM" id="SSF53335">
    <property type="entry name" value="S-adenosyl-L-methionine-dependent methyltransferases"/>
    <property type="match status" value="1"/>
</dbReference>
<evidence type="ECO:0000313" key="3">
    <source>
        <dbReference type="Proteomes" id="UP000030700"/>
    </source>
</evidence>
<dbReference type="GO" id="GO:0008757">
    <property type="term" value="F:S-adenosylmethionine-dependent methyltransferase activity"/>
    <property type="evidence" value="ECO:0007669"/>
    <property type="project" value="InterPro"/>
</dbReference>
<dbReference type="Proteomes" id="UP000030700">
    <property type="component" value="Unassembled WGS sequence"/>
</dbReference>
<feature type="domain" description="Methyltransferase type 11" evidence="1">
    <location>
        <begin position="74"/>
        <end position="120"/>
    </location>
</feature>
<organism evidence="2">
    <name type="scientific">Candidatus Moduliflexus flocculans</name>
    <dbReference type="NCBI Taxonomy" id="1499966"/>
    <lineage>
        <taxon>Bacteria</taxon>
        <taxon>Candidatus Moduliflexota</taxon>
        <taxon>Candidatus Moduliflexia</taxon>
        <taxon>Candidatus Moduliflexales</taxon>
        <taxon>Candidatus Moduliflexaceae</taxon>
    </lineage>
</organism>
<accession>A0A0S6VUY1</accession>
<dbReference type="STRING" id="1499966.U14_00706"/>
<keyword evidence="3" id="KW-1185">Reference proteome</keyword>
<gene>
    <name evidence="2" type="ORF">U14_00706</name>
</gene>
<dbReference type="InterPro" id="IPR013216">
    <property type="entry name" value="Methyltransf_11"/>
</dbReference>
<dbReference type="EMBL" id="DF820455">
    <property type="protein sequence ID" value="GAK49484.1"/>
    <property type="molecule type" value="Genomic_DNA"/>
</dbReference>
<sequence length="267" mass="31816">MWPAHQTKIEALVGDGLVLDIGGWCNPFLRADYVLDVFPYETRGLAYHGIGKLPISCVYPDPLPGERFTKKTWIVHDICSERPFPFSDKMFDFVVCSHTLEDVRDPLRACSEIIRVGKAGYIETPSRIGEMLMSYDGLVGAVHHRWLVDIRGNRISFRMKHHFLHTSTDFYIPPSYKRTMDRIRGIAFLFWEHSFEYEEIAGYEYYRETREFIKSLNIPKSLYWVDYLRRFKHKTLQYWQNRHQQRQPPPEELWTWHALFEASKRYL</sequence>